<proteinExistence type="predicted"/>
<evidence type="ECO:0000313" key="3">
    <source>
        <dbReference type="Proteomes" id="UP000034591"/>
    </source>
</evidence>
<dbReference type="EMBL" id="LBTI01000037">
    <property type="protein sequence ID" value="KKQ36779.1"/>
    <property type="molecule type" value="Genomic_DNA"/>
</dbReference>
<organism evidence="2 3">
    <name type="scientific">Candidatus Woesebacteria bacterium GW2011_GWA1_37_7</name>
    <dbReference type="NCBI Taxonomy" id="1618545"/>
    <lineage>
        <taxon>Bacteria</taxon>
        <taxon>Candidatus Woeseibacteriota</taxon>
    </lineage>
</organism>
<dbReference type="Proteomes" id="UP000034591">
    <property type="component" value="Unassembled WGS sequence"/>
</dbReference>
<evidence type="ECO:0000256" key="1">
    <source>
        <dbReference type="SAM" id="Phobius"/>
    </source>
</evidence>
<comment type="caution">
    <text evidence="2">The sequence shown here is derived from an EMBL/GenBank/DDBJ whole genome shotgun (WGS) entry which is preliminary data.</text>
</comment>
<sequence length="227" mass="25468">MEESAPAIIKSRSKLSLLIIIVFILLIFISIVLIGILKSGKGSFSIMEKKSFSENYPEVFGRQELIVVPGDITKGGLGSVLLPSAIINSKPLFDDKEQLWKLEASFVNSNKNKVAVNLILGKNDDEILVLSAPSGQVSRTQTWNAKTVAEINQFLKKGDPLGVRIFYQESVEAYKQRENCDSVCQSRLEEKNKYYSNNRKLYETLKSGRNDLEKLDIGPVYSLIVYE</sequence>
<keyword evidence="1" id="KW-0472">Membrane</keyword>
<name>A0A0G0JJ80_9BACT</name>
<keyword evidence="1" id="KW-1133">Transmembrane helix</keyword>
<dbReference type="STRING" id="1618545.US53_C0037G0002"/>
<feature type="transmembrane region" description="Helical" evidence="1">
    <location>
        <begin position="15"/>
        <end position="37"/>
    </location>
</feature>
<gene>
    <name evidence="2" type="ORF">US53_C0037G0002</name>
</gene>
<dbReference type="AlphaFoldDB" id="A0A0G0JJ80"/>
<protein>
    <submittedName>
        <fullName evidence="2">Uncharacterized protein</fullName>
    </submittedName>
</protein>
<evidence type="ECO:0000313" key="2">
    <source>
        <dbReference type="EMBL" id="KKQ36779.1"/>
    </source>
</evidence>
<keyword evidence="1" id="KW-0812">Transmembrane</keyword>
<reference evidence="2 3" key="1">
    <citation type="journal article" date="2015" name="Nature">
        <title>rRNA introns, odd ribosomes, and small enigmatic genomes across a large radiation of phyla.</title>
        <authorList>
            <person name="Brown C.T."/>
            <person name="Hug L.A."/>
            <person name="Thomas B.C."/>
            <person name="Sharon I."/>
            <person name="Castelle C.J."/>
            <person name="Singh A."/>
            <person name="Wilkins M.J."/>
            <person name="Williams K.H."/>
            <person name="Banfield J.F."/>
        </authorList>
    </citation>
    <scope>NUCLEOTIDE SEQUENCE [LARGE SCALE GENOMIC DNA]</scope>
</reference>
<accession>A0A0G0JJ80</accession>